<dbReference type="FunFam" id="3.40.50.2000:FF:000129">
    <property type="entry name" value="Glycosyltransferase"/>
    <property type="match status" value="1"/>
</dbReference>
<dbReference type="PANTHER" id="PTHR11926">
    <property type="entry name" value="GLUCOSYL/GLUCURONOSYL TRANSFERASES"/>
    <property type="match status" value="1"/>
</dbReference>
<keyword evidence="2 4" id="KW-0328">Glycosyltransferase</keyword>
<dbReference type="GO" id="GO:0080044">
    <property type="term" value="F:quercetin 7-O-glucosyltransferase activity"/>
    <property type="evidence" value="ECO:0007669"/>
    <property type="project" value="TreeGrafter"/>
</dbReference>
<dbReference type="PROSITE" id="PS00375">
    <property type="entry name" value="UDPGT"/>
    <property type="match status" value="1"/>
</dbReference>
<proteinExistence type="evidence at transcript level"/>
<dbReference type="Pfam" id="PF00201">
    <property type="entry name" value="UDPGT"/>
    <property type="match status" value="1"/>
</dbReference>
<dbReference type="EMBL" id="KY986282">
    <property type="protein sequence ID" value="AUT13180.1"/>
    <property type="molecule type" value="mRNA"/>
</dbReference>
<evidence type="ECO:0000256" key="5">
    <source>
        <dbReference type="RuleBase" id="RU362057"/>
    </source>
</evidence>
<dbReference type="PANTHER" id="PTHR11926:SF1560">
    <property type="entry name" value="UDP-GLYCOSYLTRANSFERASE 74E1-RELATED"/>
    <property type="match status" value="1"/>
</dbReference>
<dbReference type="AlphaFoldDB" id="A0A2I8B5W7"/>
<sequence>MSHTATNPHVAVLAFPFSTHAAPLLAVVRRLAAAAPHAVFSFFSTSQSNASIFHDSMHTMQCNIKSYDVSGGVPEGYVFAGRPQEDIEQFMRAAPESFRQGMVMAVAETGRPVSCLVADAFIWFAADMAGEMGVAWLPFWTAGPNSLSTHVYTDEISEKIGVSGIQGREDELLNFIPGMYEVRFRDLQEGIVFGNLNSLFSRMLHRMGQVLPKATAVFINSFEELDDSLTNDLKSKLKTYLNIGPFNLITPPPVVPNTTGSLQWLKERKPTSVVYISFGTVTTPPPAELVALAEALEASRVPFIWSLRDKARVHLPEGFLEKTRGYGMVVPWAPQAEVLAHEAVGAFVTHCGWNSLWESVAGGVPLICRPFFGDQRLNGRMVEDVLEIGVRIEGGVFTKSGLMSCFDQILSQEKGKKLRENLRALRETADRAVGPKGSSTENFKTLVDLVSKPKDV</sequence>
<evidence type="ECO:0000313" key="6">
    <source>
        <dbReference type="EMBL" id="AUT13180.1"/>
    </source>
</evidence>
<dbReference type="Gene3D" id="3.40.50.2000">
    <property type="entry name" value="Glycogen Phosphorylase B"/>
    <property type="match status" value="2"/>
</dbReference>
<keyword evidence="3 4" id="KW-0808">Transferase</keyword>
<name>A0A2I8B5W7_9ROSI</name>
<dbReference type="InterPro" id="IPR035595">
    <property type="entry name" value="UDP_glycos_trans_CS"/>
</dbReference>
<evidence type="ECO:0000256" key="1">
    <source>
        <dbReference type="ARBA" id="ARBA00009995"/>
    </source>
</evidence>
<dbReference type="CDD" id="cd03784">
    <property type="entry name" value="GT1_Gtf-like"/>
    <property type="match status" value="1"/>
</dbReference>
<reference evidence="6" key="1">
    <citation type="submission" date="2017-04" db="EMBL/GenBank/DDBJ databases">
        <title>Gene cloning of UFGT from callus in Vitis davidii.</title>
        <authorList>
            <person name="Lai C."/>
            <person name="Pan H."/>
            <person name="Fan L."/>
            <person name="Huang X."/>
        </authorList>
    </citation>
    <scope>NUCLEOTIDE SEQUENCE</scope>
</reference>
<gene>
    <name evidence="6" type="primary">UFGT</name>
</gene>
<dbReference type="SUPFAM" id="SSF53756">
    <property type="entry name" value="UDP-Glycosyltransferase/glycogen phosphorylase"/>
    <property type="match status" value="1"/>
</dbReference>
<dbReference type="GO" id="GO:0080043">
    <property type="term" value="F:quercetin 3-O-glucosyltransferase activity"/>
    <property type="evidence" value="ECO:0007669"/>
    <property type="project" value="TreeGrafter"/>
</dbReference>
<dbReference type="InterPro" id="IPR002213">
    <property type="entry name" value="UDP_glucos_trans"/>
</dbReference>
<evidence type="ECO:0000256" key="2">
    <source>
        <dbReference type="ARBA" id="ARBA00022676"/>
    </source>
</evidence>
<organism evidence="6">
    <name type="scientific">Vitis davidii</name>
    <dbReference type="NCBI Taxonomy" id="103354"/>
    <lineage>
        <taxon>Eukaryota</taxon>
        <taxon>Viridiplantae</taxon>
        <taxon>Streptophyta</taxon>
        <taxon>Embryophyta</taxon>
        <taxon>Tracheophyta</taxon>
        <taxon>Spermatophyta</taxon>
        <taxon>Magnoliopsida</taxon>
        <taxon>eudicotyledons</taxon>
        <taxon>Gunneridae</taxon>
        <taxon>Pentapetalae</taxon>
        <taxon>rosids</taxon>
        <taxon>Vitales</taxon>
        <taxon>Vitaceae</taxon>
        <taxon>Viteae</taxon>
        <taxon>Vitis</taxon>
    </lineage>
</organism>
<evidence type="ECO:0000256" key="4">
    <source>
        <dbReference type="RuleBase" id="RU003718"/>
    </source>
</evidence>
<accession>A0A2I8B5W7</accession>
<protein>
    <recommendedName>
        <fullName evidence="5">Glycosyltransferase</fullName>
        <ecNumber evidence="5">2.4.1.-</ecNumber>
    </recommendedName>
</protein>
<dbReference type="FunFam" id="3.40.50.2000:FF:000091">
    <property type="entry name" value="Glycosyltransferase"/>
    <property type="match status" value="1"/>
</dbReference>
<comment type="similarity">
    <text evidence="1 4">Belongs to the UDP-glycosyltransferase family.</text>
</comment>
<dbReference type="SMR" id="A0A2I8B5W7"/>
<dbReference type="EC" id="2.4.1.-" evidence="5"/>
<evidence type="ECO:0000256" key="3">
    <source>
        <dbReference type="ARBA" id="ARBA00022679"/>
    </source>
</evidence>